<comment type="similarity">
    <text evidence="7">Belongs to the RnpA family.</text>
</comment>
<dbReference type="GO" id="GO:0004526">
    <property type="term" value="F:ribonuclease P activity"/>
    <property type="evidence" value="ECO:0007669"/>
    <property type="project" value="UniProtKB-UniRule"/>
</dbReference>
<keyword evidence="4 7" id="KW-0255">Endonuclease</keyword>
<keyword evidence="6 7" id="KW-0694">RNA-binding</keyword>
<evidence type="ECO:0000256" key="4">
    <source>
        <dbReference type="ARBA" id="ARBA00022759"/>
    </source>
</evidence>
<comment type="catalytic activity">
    <reaction evidence="7">
        <text>Endonucleolytic cleavage of RNA, removing 5'-extranucleotides from tRNA precursor.</text>
        <dbReference type="EC" id="3.1.26.5"/>
    </reaction>
</comment>
<proteinExistence type="inferred from homology"/>
<evidence type="ECO:0000313" key="10">
    <source>
        <dbReference type="Proteomes" id="UP000326944"/>
    </source>
</evidence>
<dbReference type="AlphaFoldDB" id="A0A5P8P3T1"/>
<dbReference type="InterPro" id="IPR014721">
    <property type="entry name" value="Ribsml_uS5_D2-typ_fold_subgr"/>
</dbReference>
<name>A0A5P8P3T1_9BACT</name>
<dbReference type="PANTHER" id="PTHR33992">
    <property type="entry name" value="RIBONUCLEASE P PROTEIN COMPONENT"/>
    <property type="match status" value="1"/>
</dbReference>
<dbReference type="RefSeq" id="WP_152308356.1">
    <property type="nucleotide sequence ID" value="NZ_CP043617.1"/>
</dbReference>
<dbReference type="Gene3D" id="3.30.230.10">
    <property type="match status" value="1"/>
</dbReference>
<evidence type="ECO:0000256" key="8">
    <source>
        <dbReference type="NCBIfam" id="TIGR00188"/>
    </source>
</evidence>
<reference evidence="9 10" key="1">
    <citation type="submission" date="2019-09" db="EMBL/GenBank/DDBJ databases">
        <title>Sulfurimonas gotlandica sp. nov., a chemoautotrophic and psychrotolerant epsilonproteobacterium isolated from a pelagic redoxcline, and an emended description of the genus Sulfurimonas.</title>
        <authorList>
            <person name="Wang S."/>
            <person name="Jiang L."/>
            <person name="Shao S."/>
        </authorList>
    </citation>
    <scope>NUCLEOTIDE SEQUENCE [LARGE SCALE GENOMIC DNA]</scope>
    <source>
        <strain evidence="9 10">GYSZ_1</strain>
    </source>
</reference>
<sequence>MKQHREFQFVYRKSKGTHSDSVVLFHLKQEGVKKIGFTATKKIGNAVVRNRSKRRLRSLFVKYSPSLQDGFYVFVAKATTSQIPAKNLQNDFEKVLSRAKCFT</sequence>
<evidence type="ECO:0000256" key="1">
    <source>
        <dbReference type="ARBA" id="ARBA00002663"/>
    </source>
</evidence>
<comment type="subunit">
    <text evidence="7">Consists of a catalytic RNA component (M1 or rnpB) and a protein subunit.</text>
</comment>
<evidence type="ECO:0000256" key="6">
    <source>
        <dbReference type="ARBA" id="ARBA00022884"/>
    </source>
</evidence>
<keyword evidence="10" id="KW-1185">Reference proteome</keyword>
<dbReference type="GO" id="GO:0030677">
    <property type="term" value="C:ribonuclease P complex"/>
    <property type="evidence" value="ECO:0007669"/>
    <property type="project" value="TreeGrafter"/>
</dbReference>
<evidence type="ECO:0000313" key="9">
    <source>
        <dbReference type="EMBL" id="QFR50408.1"/>
    </source>
</evidence>
<comment type="function">
    <text evidence="1 7">RNaseP catalyzes the removal of the 5'-leader sequence from pre-tRNA to produce the mature 5'-terminus. It can also cleave other RNA substrates such as 4.5S RNA. The protein component plays an auxiliary but essential role in vivo by binding to the 5'-leader sequence and broadening the substrate specificity of the ribozyme.</text>
</comment>
<gene>
    <name evidence="7 9" type="primary">rnpA</name>
    <name evidence="9" type="ORF">FJR48_02115</name>
</gene>
<dbReference type="HAMAP" id="MF_00227">
    <property type="entry name" value="RNase_P"/>
    <property type="match status" value="1"/>
</dbReference>
<evidence type="ECO:0000256" key="7">
    <source>
        <dbReference type="HAMAP-Rule" id="MF_00227"/>
    </source>
</evidence>
<keyword evidence="2 7" id="KW-0819">tRNA processing</keyword>
<dbReference type="InterPro" id="IPR020539">
    <property type="entry name" value="RNase_P_CS"/>
</dbReference>
<evidence type="ECO:0000256" key="2">
    <source>
        <dbReference type="ARBA" id="ARBA00022694"/>
    </source>
</evidence>
<keyword evidence="3 7" id="KW-0540">Nuclease</keyword>
<dbReference type="GO" id="GO:0000049">
    <property type="term" value="F:tRNA binding"/>
    <property type="evidence" value="ECO:0007669"/>
    <property type="project" value="UniProtKB-UniRule"/>
</dbReference>
<dbReference type="EC" id="3.1.26.5" evidence="7 8"/>
<dbReference type="KEGG" id="sulg:FJR48_02115"/>
<evidence type="ECO:0000256" key="3">
    <source>
        <dbReference type="ARBA" id="ARBA00022722"/>
    </source>
</evidence>
<protein>
    <recommendedName>
        <fullName evidence="7 8">Ribonuclease P protein component</fullName>
        <shortName evidence="7">RNase P protein</shortName>
        <shortName evidence="7">RNaseP protein</shortName>
        <ecNumber evidence="7 8">3.1.26.5</ecNumber>
    </recommendedName>
    <alternativeName>
        <fullName evidence="7">Protein C5</fullName>
    </alternativeName>
</protein>
<dbReference type="Pfam" id="PF00825">
    <property type="entry name" value="Ribonuclease_P"/>
    <property type="match status" value="1"/>
</dbReference>
<keyword evidence="5 7" id="KW-0378">Hydrolase</keyword>
<dbReference type="PANTHER" id="PTHR33992:SF1">
    <property type="entry name" value="RIBONUCLEASE P PROTEIN COMPONENT"/>
    <property type="match status" value="1"/>
</dbReference>
<dbReference type="EMBL" id="CP043617">
    <property type="protein sequence ID" value="QFR50408.1"/>
    <property type="molecule type" value="Genomic_DNA"/>
</dbReference>
<evidence type="ECO:0000256" key="5">
    <source>
        <dbReference type="ARBA" id="ARBA00022801"/>
    </source>
</evidence>
<dbReference type="GO" id="GO:0042781">
    <property type="term" value="F:3'-tRNA processing endoribonuclease activity"/>
    <property type="evidence" value="ECO:0007669"/>
    <property type="project" value="TreeGrafter"/>
</dbReference>
<dbReference type="NCBIfam" id="TIGR00188">
    <property type="entry name" value="rnpA"/>
    <property type="match status" value="1"/>
</dbReference>
<accession>A0A5P8P3T1</accession>
<dbReference type="OrthoDB" id="9810867at2"/>
<dbReference type="Proteomes" id="UP000326944">
    <property type="component" value="Chromosome"/>
</dbReference>
<dbReference type="InterPro" id="IPR020568">
    <property type="entry name" value="Ribosomal_Su5_D2-typ_SF"/>
</dbReference>
<dbReference type="GO" id="GO:0001682">
    <property type="term" value="P:tRNA 5'-leader removal"/>
    <property type="evidence" value="ECO:0007669"/>
    <property type="project" value="UniProtKB-UniRule"/>
</dbReference>
<dbReference type="PROSITE" id="PS00648">
    <property type="entry name" value="RIBONUCLEASE_P"/>
    <property type="match status" value="1"/>
</dbReference>
<organism evidence="9 10">
    <name type="scientific">Sulfurimonas lithotrophica</name>
    <dbReference type="NCBI Taxonomy" id="2590022"/>
    <lineage>
        <taxon>Bacteria</taxon>
        <taxon>Pseudomonadati</taxon>
        <taxon>Campylobacterota</taxon>
        <taxon>Epsilonproteobacteria</taxon>
        <taxon>Campylobacterales</taxon>
        <taxon>Sulfurimonadaceae</taxon>
        <taxon>Sulfurimonas</taxon>
    </lineage>
</organism>
<dbReference type="InterPro" id="IPR000100">
    <property type="entry name" value="RNase_P"/>
</dbReference>
<dbReference type="SUPFAM" id="SSF54211">
    <property type="entry name" value="Ribosomal protein S5 domain 2-like"/>
    <property type="match status" value="1"/>
</dbReference>